<dbReference type="Proteomes" id="UP000244338">
    <property type="component" value="Unassembled WGS sequence"/>
</dbReference>
<dbReference type="FunFam" id="3.40.1280.10:FF:000008">
    <property type="entry name" value="Group 3 RNA methyltransferase TrmH"/>
    <property type="match status" value="1"/>
</dbReference>
<keyword evidence="3 6" id="KW-0808">Transferase</keyword>
<dbReference type="Pfam" id="PF00588">
    <property type="entry name" value="SpoU_methylase"/>
    <property type="match status" value="1"/>
</dbReference>
<dbReference type="PANTHER" id="PTHR46429:SF1">
    <property type="entry name" value="23S RRNA (GUANOSINE-2'-O-)-METHYLTRANSFERASE RLMB"/>
    <property type="match status" value="1"/>
</dbReference>
<evidence type="ECO:0000259" key="5">
    <source>
        <dbReference type="SMART" id="SM00967"/>
    </source>
</evidence>
<dbReference type="AlphaFoldDB" id="A0A2R6Y2W1"/>
<evidence type="ECO:0000256" key="1">
    <source>
        <dbReference type="ARBA" id="ARBA00007228"/>
    </source>
</evidence>
<organism evidence="6 7">
    <name type="scientific">Candidatus Carbonibacillus altaicus</name>
    <dbReference type="NCBI Taxonomy" id="2163959"/>
    <lineage>
        <taxon>Bacteria</taxon>
        <taxon>Bacillati</taxon>
        <taxon>Bacillota</taxon>
        <taxon>Bacilli</taxon>
        <taxon>Bacillales</taxon>
        <taxon>Candidatus Carbonibacillus</taxon>
    </lineage>
</organism>
<protein>
    <submittedName>
        <fullName evidence="6">23S rRNA (Guanosine-2'-O-)-methyltransferase rlmB</fullName>
    </submittedName>
</protein>
<evidence type="ECO:0000256" key="2">
    <source>
        <dbReference type="ARBA" id="ARBA00022603"/>
    </source>
</evidence>
<dbReference type="InterPro" id="IPR004441">
    <property type="entry name" value="rRNA_MeTrfase_TrmH"/>
</dbReference>
<feature type="domain" description="RNA 2-O ribose methyltransferase substrate binding" evidence="5">
    <location>
        <begin position="6"/>
        <end position="81"/>
    </location>
</feature>
<proteinExistence type="inferred from homology"/>
<evidence type="ECO:0000313" key="7">
    <source>
        <dbReference type="Proteomes" id="UP000244338"/>
    </source>
</evidence>
<dbReference type="SUPFAM" id="SSF75217">
    <property type="entry name" value="alpha/beta knot"/>
    <property type="match status" value="1"/>
</dbReference>
<keyword evidence="4" id="KW-0472">Membrane</keyword>
<evidence type="ECO:0000313" key="6">
    <source>
        <dbReference type="EMBL" id="PTQ57014.1"/>
    </source>
</evidence>
<dbReference type="SMART" id="SM00967">
    <property type="entry name" value="SpoU_sub_bind"/>
    <property type="match status" value="1"/>
</dbReference>
<dbReference type="Pfam" id="PF08032">
    <property type="entry name" value="SpoU_sub_bind"/>
    <property type="match status" value="1"/>
</dbReference>
<dbReference type="GO" id="GO:0032259">
    <property type="term" value="P:methylation"/>
    <property type="evidence" value="ECO:0007669"/>
    <property type="project" value="UniProtKB-KW"/>
</dbReference>
<dbReference type="InterPro" id="IPR013123">
    <property type="entry name" value="SpoU_subst-bd"/>
</dbReference>
<keyword evidence="4" id="KW-0812">Transmembrane</keyword>
<keyword evidence="2 6" id="KW-0489">Methyltransferase</keyword>
<reference evidence="7" key="1">
    <citation type="journal article" date="2018" name="Sci. Rep.">
        <title>Lignite coal burning seam in the remote Altai Mountains harbors a hydrogen-driven thermophilic microbial community.</title>
        <authorList>
            <person name="Kadnikov V.V."/>
            <person name="Mardanov A.V."/>
            <person name="Ivasenko D.A."/>
            <person name="Antsiferov D.V."/>
            <person name="Beletsky A.V."/>
            <person name="Karnachuk O.V."/>
            <person name="Ravin N.V."/>
        </authorList>
    </citation>
    <scope>NUCLEOTIDE SEQUENCE [LARGE SCALE GENOMIC DNA]</scope>
</reference>
<name>A0A2R6Y2W1_9BACL</name>
<gene>
    <name evidence="6" type="ORF">BSOLF_2416</name>
</gene>
<feature type="transmembrane region" description="Helical" evidence="4">
    <location>
        <begin position="213"/>
        <end position="237"/>
    </location>
</feature>
<dbReference type="GO" id="GO:0008173">
    <property type="term" value="F:RNA methyltransferase activity"/>
    <property type="evidence" value="ECO:0007669"/>
    <property type="project" value="InterPro"/>
</dbReference>
<dbReference type="NCBIfam" id="TIGR00186">
    <property type="entry name" value="rRNA_methyl_3"/>
    <property type="match status" value="1"/>
</dbReference>
<dbReference type="CDD" id="cd18103">
    <property type="entry name" value="SpoU-like_RlmB"/>
    <property type="match status" value="1"/>
</dbReference>
<dbReference type="GO" id="GO:0005829">
    <property type="term" value="C:cytosol"/>
    <property type="evidence" value="ECO:0007669"/>
    <property type="project" value="TreeGrafter"/>
</dbReference>
<comment type="caution">
    <text evidence="6">The sequence shown here is derived from an EMBL/GenBank/DDBJ whole genome shotgun (WGS) entry which is preliminary data.</text>
</comment>
<dbReference type="Gene3D" id="3.40.1280.10">
    <property type="match status" value="1"/>
</dbReference>
<dbReference type="EMBL" id="PEBX01000015">
    <property type="protein sequence ID" value="PTQ57014.1"/>
    <property type="molecule type" value="Genomic_DNA"/>
</dbReference>
<dbReference type="GO" id="GO:0006396">
    <property type="term" value="P:RNA processing"/>
    <property type="evidence" value="ECO:0007669"/>
    <property type="project" value="InterPro"/>
</dbReference>
<dbReference type="InterPro" id="IPR029064">
    <property type="entry name" value="Ribosomal_eL30-like_sf"/>
</dbReference>
<dbReference type="GO" id="GO:0003723">
    <property type="term" value="F:RNA binding"/>
    <property type="evidence" value="ECO:0007669"/>
    <property type="project" value="InterPro"/>
</dbReference>
<accession>A0A2R6Y2W1</accession>
<evidence type="ECO:0000256" key="4">
    <source>
        <dbReference type="SAM" id="Phobius"/>
    </source>
</evidence>
<evidence type="ECO:0000256" key="3">
    <source>
        <dbReference type="ARBA" id="ARBA00022679"/>
    </source>
</evidence>
<keyword evidence="4" id="KW-1133">Transmembrane helix</keyword>
<dbReference type="InterPro" id="IPR001537">
    <property type="entry name" value="SpoU_MeTrfase"/>
</dbReference>
<comment type="similarity">
    <text evidence="1">Belongs to the class IV-like SAM-binding methyltransferase superfamily. RNA methyltransferase TrmH family.</text>
</comment>
<dbReference type="Gene3D" id="3.30.1330.30">
    <property type="match status" value="1"/>
</dbReference>
<dbReference type="InterPro" id="IPR029028">
    <property type="entry name" value="Alpha/beta_knot_MTases"/>
</dbReference>
<dbReference type="SUPFAM" id="SSF55315">
    <property type="entry name" value="L30e-like"/>
    <property type="match status" value="1"/>
</dbReference>
<dbReference type="PANTHER" id="PTHR46429">
    <property type="entry name" value="23S RRNA (GUANOSINE-2'-O-)-METHYLTRANSFERASE RLMB"/>
    <property type="match status" value="1"/>
</dbReference>
<sequence length="248" mass="27054">MNDALMIYGRRPVLEALRARLRLRRIFLQQGAHGEEIARIEEEVRRRNILLERVDKKTLVALAGDELHQGVVAEAPPYVYADSDQLLAESAQKEVVTVVLLDELTDPHNIGAIVRTAAALDVFAVFLPKHRSAGITPAVIKASSGAVFHVPIAQVTNLVTLTERLKAAGFWVYGAAGEGEQDFRAAHYMTRTALVIGSEGKGIRRGLRKHLDALLAIPMTGGVGSLNASVAAALFIFEAYRARHPMVH</sequence>
<dbReference type="InterPro" id="IPR029026">
    <property type="entry name" value="tRNA_m1G_MTases_N"/>
</dbReference>